<dbReference type="EMBL" id="ML978715">
    <property type="protein sequence ID" value="KAF2088903.1"/>
    <property type="molecule type" value="Genomic_DNA"/>
</dbReference>
<sequence length="314" mass="35784">MSPLLCQDQEPLDGHEEYESSTIHKAGPCSHINASDSTPLEGHAGIIKPIAICNECKALQEAKKELWVAYQAIRSQWGHTSSRMKRAKRKALQREWHTKRANLANCQIQVEEKGQGQSATKNSGRARRNTKVKINPHQRHKPEHLYKSSKKTRGQKYPRPRPTRQTRKKAQTSAQERDDDEGQKSLDEQWHETSRPWTNSDFDYSMGRAFLQLVGCLEDQHKRAKGRSWWGVAGIRRVDSVLKGKHNDVNPEPDYRHSPPGTYRPASTFDTSKLSISDDPYSYYDETRGGFCITGARQSELNGAIHVTDDEIII</sequence>
<gene>
    <name evidence="2" type="ORF">K490DRAFT_64115</name>
</gene>
<proteinExistence type="predicted"/>
<feature type="compositionally biased region" description="Basic residues" evidence="1">
    <location>
        <begin position="82"/>
        <end position="91"/>
    </location>
</feature>
<feature type="compositionally biased region" description="Basic and acidic residues" evidence="1">
    <location>
        <begin position="182"/>
        <end position="194"/>
    </location>
</feature>
<feature type="compositionally biased region" description="Basic residues" evidence="1">
    <location>
        <begin position="124"/>
        <end position="170"/>
    </location>
</feature>
<protein>
    <submittedName>
        <fullName evidence="2">Uncharacterized protein</fullName>
    </submittedName>
</protein>
<organism evidence="2 3">
    <name type="scientific">Saccharata proteae CBS 121410</name>
    <dbReference type="NCBI Taxonomy" id="1314787"/>
    <lineage>
        <taxon>Eukaryota</taxon>
        <taxon>Fungi</taxon>
        <taxon>Dikarya</taxon>
        <taxon>Ascomycota</taxon>
        <taxon>Pezizomycotina</taxon>
        <taxon>Dothideomycetes</taxon>
        <taxon>Dothideomycetes incertae sedis</taxon>
        <taxon>Botryosphaeriales</taxon>
        <taxon>Saccharataceae</taxon>
        <taxon>Saccharata</taxon>
    </lineage>
</organism>
<reference evidence="2" key="1">
    <citation type="journal article" date="2020" name="Stud. Mycol.">
        <title>101 Dothideomycetes genomes: a test case for predicting lifestyles and emergence of pathogens.</title>
        <authorList>
            <person name="Haridas S."/>
            <person name="Albert R."/>
            <person name="Binder M."/>
            <person name="Bloem J."/>
            <person name="Labutti K."/>
            <person name="Salamov A."/>
            <person name="Andreopoulos B."/>
            <person name="Baker S."/>
            <person name="Barry K."/>
            <person name="Bills G."/>
            <person name="Bluhm B."/>
            <person name="Cannon C."/>
            <person name="Castanera R."/>
            <person name="Culley D."/>
            <person name="Daum C."/>
            <person name="Ezra D."/>
            <person name="Gonzalez J."/>
            <person name="Henrissat B."/>
            <person name="Kuo A."/>
            <person name="Liang C."/>
            <person name="Lipzen A."/>
            <person name="Lutzoni F."/>
            <person name="Magnuson J."/>
            <person name="Mondo S."/>
            <person name="Nolan M."/>
            <person name="Ohm R."/>
            <person name="Pangilinan J."/>
            <person name="Park H.-J."/>
            <person name="Ramirez L."/>
            <person name="Alfaro M."/>
            <person name="Sun H."/>
            <person name="Tritt A."/>
            <person name="Yoshinaga Y."/>
            <person name="Zwiers L.-H."/>
            <person name="Turgeon B."/>
            <person name="Goodwin S."/>
            <person name="Spatafora J."/>
            <person name="Crous P."/>
            <person name="Grigoriev I."/>
        </authorList>
    </citation>
    <scope>NUCLEOTIDE SEQUENCE</scope>
    <source>
        <strain evidence="2">CBS 121410</strain>
    </source>
</reference>
<keyword evidence="3" id="KW-1185">Reference proteome</keyword>
<accession>A0A6A5YBM1</accession>
<feature type="compositionally biased region" description="Basic and acidic residues" evidence="1">
    <location>
        <begin position="244"/>
        <end position="257"/>
    </location>
</feature>
<evidence type="ECO:0000313" key="2">
    <source>
        <dbReference type="EMBL" id="KAF2088903.1"/>
    </source>
</evidence>
<evidence type="ECO:0000256" key="1">
    <source>
        <dbReference type="SAM" id="MobiDB-lite"/>
    </source>
</evidence>
<name>A0A6A5YBM1_9PEZI</name>
<feature type="region of interest" description="Disordered" evidence="1">
    <location>
        <begin position="244"/>
        <end position="270"/>
    </location>
</feature>
<feature type="region of interest" description="Disordered" evidence="1">
    <location>
        <begin position="78"/>
        <end position="198"/>
    </location>
</feature>
<evidence type="ECO:0000313" key="3">
    <source>
        <dbReference type="Proteomes" id="UP000799776"/>
    </source>
</evidence>
<dbReference type="Proteomes" id="UP000799776">
    <property type="component" value="Unassembled WGS sequence"/>
</dbReference>
<dbReference type="AlphaFoldDB" id="A0A6A5YBM1"/>